<dbReference type="GO" id="GO:0030313">
    <property type="term" value="C:cell envelope"/>
    <property type="evidence" value="ECO:0007669"/>
    <property type="project" value="UniProtKB-SubCell"/>
</dbReference>
<evidence type="ECO:0000256" key="7">
    <source>
        <dbReference type="SAM" id="SignalP"/>
    </source>
</evidence>
<comment type="subcellular location">
    <subcellularLocation>
        <location evidence="1">Cell envelope</location>
    </subcellularLocation>
</comment>
<evidence type="ECO:0000256" key="2">
    <source>
        <dbReference type="ARBA" id="ARBA00011028"/>
    </source>
</evidence>
<evidence type="ECO:0000313" key="9">
    <source>
        <dbReference type="Proteomes" id="UP000009080"/>
    </source>
</evidence>
<evidence type="ECO:0000256" key="5">
    <source>
        <dbReference type="ARBA" id="ARBA00022729"/>
    </source>
</evidence>
<reference evidence="8 9" key="1">
    <citation type="journal article" date="2009" name="PLoS ONE">
        <title>The complete genome of Teredinibacter turnerae T7901: an intracellular endosymbiont of marine wood-boring bivalves (shipworms).</title>
        <authorList>
            <person name="Yang J.C."/>
            <person name="Madupu R."/>
            <person name="Durkin A.S."/>
            <person name="Ekborg N.A."/>
            <person name="Pedamallu C.S."/>
            <person name="Hostetler J.B."/>
            <person name="Radune D."/>
            <person name="Toms B.S."/>
            <person name="Henrissat B."/>
            <person name="Coutinho P.M."/>
            <person name="Schwarz S."/>
            <person name="Field L."/>
            <person name="Trindade-Silva A.E."/>
            <person name="Soares C.A.G."/>
            <person name="Elshahawi S."/>
            <person name="Hanora A."/>
            <person name="Schmidt E.W."/>
            <person name="Haygood M.G."/>
            <person name="Posfai J."/>
            <person name="Benner J."/>
            <person name="Madinger C."/>
            <person name="Nove J."/>
            <person name="Anton B."/>
            <person name="Chaudhary K."/>
            <person name="Foster J."/>
            <person name="Holman A."/>
            <person name="Kumar S."/>
            <person name="Lessard P.A."/>
            <person name="Luyten Y.A."/>
            <person name="Slatko B."/>
            <person name="Wood N."/>
            <person name="Wu B."/>
            <person name="Teplitski M."/>
            <person name="Mougous J.D."/>
            <person name="Ward N."/>
            <person name="Eisen J.A."/>
            <person name="Badger J.H."/>
            <person name="Distel D.L."/>
        </authorList>
    </citation>
    <scope>NUCLEOTIDE SEQUENCE [LARGE SCALE GENOMIC DNA]</scope>
    <source>
        <strain evidence="9">ATCC 39867 / T7901</strain>
    </source>
</reference>
<proteinExistence type="inferred from homology"/>
<dbReference type="STRING" id="377629.TERTU_2268"/>
<accession>C5BK25</accession>
<dbReference type="RefSeq" id="WP_015816989.1">
    <property type="nucleotide sequence ID" value="NC_012997.1"/>
</dbReference>
<keyword evidence="5 7" id="KW-0732">Signal</keyword>
<dbReference type="Gene3D" id="3.40.50.1980">
    <property type="entry name" value="Nitrogenase molybdenum iron protein domain"/>
    <property type="match status" value="2"/>
</dbReference>
<dbReference type="InterPro" id="IPR006129">
    <property type="entry name" value="AdhesinB"/>
</dbReference>
<dbReference type="PRINTS" id="PR00690">
    <property type="entry name" value="ADHESNFAMILY"/>
</dbReference>
<dbReference type="GO" id="GO:0030001">
    <property type="term" value="P:metal ion transport"/>
    <property type="evidence" value="ECO:0007669"/>
    <property type="project" value="InterPro"/>
</dbReference>
<dbReference type="InterPro" id="IPR050492">
    <property type="entry name" value="Bact_metal-bind_prot9"/>
</dbReference>
<evidence type="ECO:0000256" key="4">
    <source>
        <dbReference type="ARBA" id="ARBA00022723"/>
    </source>
</evidence>
<name>C5BK25_TERTT</name>
<keyword evidence="9" id="KW-1185">Reference proteome</keyword>
<sequence length="295" mass="32125">MTYFAKFACSLILILCSLARANADNYQPSPLNVVTSFSILADLAKELGGDNVKITNLVGANSDGHLYQPRPSDVVAVSAADLLIFNGLNFEGWMSRLIQSSGFDGAAIEASAGVRKMYHGDEVDPHAWQSLQNIKIYAKNINKALIEALPNRKADLDNRYQAFIEQVDALIARSQRSFADIPIQNRIVITNHDAFGYLGRDLKVAFIAPVGISTDEEPSAADLAALIQQIKTKNVKALFLENISNKRLLQQISAEAGVSVGGTLYSDALSEREGPASTYLKMMNYNLRTLSGALK</sequence>
<dbReference type="HOGENOM" id="CLU_016838_1_1_6"/>
<keyword evidence="4" id="KW-0479">Metal-binding</keyword>
<dbReference type="eggNOG" id="COG0803">
    <property type="taxonomic scope" value="Bacteria"/>
</dbReference>
<dbReference type="PRINTS" id="PR00691">
    <property type="entry name" value="ADHESINB"/>
</dbReference>
<dbReference type="Proteomes" id="UP000009080">
    <property type="component" value="Chromosome"/>
</dbReference>
<evidence type="ECO:0000256" key="6">
    <source>
        <dbReference type="RuleBase" id="RU003512"/>
    </source>
</evidence>
<dbReference type="PANTHER" id="PTHR42953">
    <property type="entry name" value="HIGH-AFFINITY ZINC UPTAKE SYSTEM PROTEIN ZNUA-RELATED"/>
    <property type="match status" value="1"/>
</dbReference>
<dbReference type="SUPFAM" id="SSF53807">
    <property type="entry name" value="Helical backbone' metal receptor"/>
    <property type="match status" value="1"/>
</dbReference>
<protein>
    <submittedName>
        <fullName evidence="8">Periplasmic solute binding protein</fullName>
    </submittedName>
</protein>
<evidence type="ECO:0000256" key="3">
    <source>
        <dbReference type="ARBA" id="ARBA00022448"/>
    </source>
</evidence>
<dbReference type="Pfam" id="PF01297">
    <property type="entry name" value="ZnuA"/>
    <property type="match status" value="1"/>
</dbReference>
<evidence type="ECO:0000313" key="8">
    <source>
        <dbReference type="EMBL" id="ACR10877.1"/>
    </source>
</evidence>
<feature type="signal peptide" evidence="7">
    <location>
        <begin position="1"/>
        <end position="23"/>
    </location>
</feature>
<comment type="similarity">
    <text evidence="2 6">Belongs to the bacterial solute-binding protein 9 family.</text>
</comment>
<dbReference type="GO" id="GO:0007155">
    <property type="term" value="P:cell adhesion"/>
    <property type="evidence" value="ECO:0007669"/>
    <property type="project" value="InterPro"/>
</dbReference>
<dbReference type="OrthoDB" id="9793396at2"/>
<dbReference type="GO" id="GO:0046872">
    <property type="term" value="F:metal ion binding"/>
    <property type="evidence" value="ECO:0007669"/>
    <property type="project" value="UniProtKB-KW"/>
</dbReference>
<feature type="chain" id="PRO_5002946378" evidence="7">
    <location>
        <begin position="24"/>
        <end position="295"/>
    </location>
</feature>
<dbReference type="InterPro" id="IPR006127">
    <property type="entry name" value="ZnuA-like"/>
</dbReference>
<dbReference type="InterPro" id="IPR006128">
    <property type="entry name" value="Lipoprotein_PsaA-like"/>
</dbReference>
<dbReference type="KEGG" id="ttu:TERTU_2268"/>
<dbReference type="PANTHER" id="PTHR42953:SF1">
    <property type="entry name" value="METAL-BINDING PROTEIN HI_0362-RELATED"/>
    <property type="match status" value="1"/>
</dbReference>
<dbReference type="EMBL" id="CP001614">
    <property type="protein sequence ID" value="ACR10877.1"/>
    <property type="molecule type" value="Genomic_DNA"/>
</dbReference>
<keyword evidence="3 6" id="KW-0813">Transport</keyword>
<evidence type="ECO:0000256" key="1">
    <source>
        <dbReference type="ARBA" id="ARBA00004196"/>
    </source>
</evidence>
<gene>
    <name evidence="8" type="ordered locus">TERTU_2268</name>
</gene>
<organism evidence="8 9">
    <name type="scientific">Teredinibacter turnerae (strain ATCC 39867 / T7901)</name>
    <dbReference type="NCBI Taxonomy" id="377629"/>
    <lineage>
        <taxon>Bacteria</taxon>
        <taxon>Pseudomonadati</taxon>
        <taxon>Pseudomonadota</taxon>
        <taxon>Gammaproteobacteria</taxon>
        <taxon>Cellvibrionales</taxon>
        <taxon>Cellvibrionaceae</taxon>
        <taxon>Teredinibacter</taxon>
    </lineage>
</organism>
<dbReference type="AlphaFoldDB" id="C5BK25"/>